<dbReference type="EMBL" id="JARKNE010000009">
    <property type="protein sequence ID" value="KAK5803631.1"/>
    <property type="molecule type" value="Genomic_DNA"/>
</dbReference>
<feature type="compositionally biased region" description="Polar residues" evidence="6">
    <location>
        <begin position="291"/>
        <end position="310"/>
    </location>
</feature>
<dbReference type="SUPFAM" id="SSF52540">
    <property type="entry name" value="P-loop containing nucleoside triphosphate hydrolases"/>
    <property type="match status" value="1"/>
</dbReference>
<comment type="caution">
    <text evidence="8">The sequence shown here is derived from an EMBL/GenBank/DDBJ whole genome shotgun (WGS) entry which is preliminary data.</text>
</comment>
<sequence>MGKNEKSGVGRALVKHHNAMIQQSKEKGRFYKSQHKKVLESVTEVSNIDAVIEQAEEADQLFSIHHPTPNPLINLDVSSSISDMTPEERREQQKKEEALHASSLRVPRRPPWTAVMSVEELDANEKQAFLVWRRSLARLEENEKLVLTPFEKNLDIWRQLWRVLERCDLLVMVVDARDPLFYRCPDLEEYAKEIDKHKRTLLLVNKADLLPVSMRKKWAEYFRLHKVLFVFWSAKAATAELEGKLLTDHWKMENNMRKSDDPETKIHGRDELLARLQYEAEEIVKMRKSGSDTSTSSNIHSPRNNAEGTSAPKSVMVGFVGYPNVGKSSTINALVGQKRTGVTSTPGKTKHFQTLIISDELTLCDCPGLVFPSFSSSRYEMIASGVLPIDRMTEHREAVQVVANRVQRHVIEDVYKIKLPKPKPYESQSRPPQASEFLRAYCASRGYVASSGLPDETRAARQILKDFIDGKLPHYEMPPGMSAEDGEEDDGNPSLSEVLKSDASDVEDSLENGTETTPVFEHVLDDLSSFDLANGLVSKKATVKKSNESRKHHKKPQRKKDRSWRVGNDDEDGMPVTRVFQKPVNSGPLNV</sequence>
<evidence type="ECO:0000256" key="1">
    <source>
        <dbReference type="ARBA" id="ARBA00004496"/>
    </source>
</evidence>
<feature type="region of interest" description="Disordered" evidence="6">
    <location>
        <begin position="541"/>
        <end position="591"/>
    </location>
</feature>
<dbReference type="InterPro" id="IPR006073">
    <property type="entry name" value="GTP-bd"/>
</dbReference>
<dbReference type="PANTHER" id="PTHR45709">
    <property type="entry name" value="LARGE SUBUNIT GTPASE 1 HOMOLOG-RELATED"/>
    <property type="match status" value="1"/>
</dbReference>
<gene>
    <name evidence="8" type="ORF">PVK06_031279</name>
</gene>
<dbReference type="Gene3D" id="1.10.1580.10">
    <property type="match status" value="1"/>
</dbReference>
<keyword evidence="4" id="KW-0378">Hydrolase</keyword>
<dbReference type="PANTHER" id="PTHR45709:SF2">
    <property type="entry name" value="LARGE SUBUNIT GTPASE 1 HOMOLOG"/>
    <property type="match status" value="1"/>
</dbReference>
<dbReference type="CDD" id="cd01857">
    <property type="entry name" value="HSR1_MMR1"/>
    <property type="match status" value="1"/>
</dbReference>
<dbReference type="Pfam" id="PF01926">
    <property type="entry name" value="MMR_HSR1"/>
    <property type="match status" value="1"/>
</dbReference>
<dbReference type="InterPro" id="IPR030378">
    <property type="entry name" value="G_CP_dom"/>
</dbReference>
<dbReference type="Proteomes" id="UP001358586">
    <property type="component" value="Chromosome 9"/>
</dbReference>
<evidence type="ECO:0000259" key="7">
    <source>
        <dbReference type="PROSITE" id="PS51721"/>
    </source>
</evidence>
<feature type="region of interest" description="Disordered" evidence="6">
    <location>
        <begin position="82"/>
        <end position="102"/>
    </location>
</feature>
<feature type="domain" description="CP-type G" evidence="7">
    <location>
        <begin position="157"/>
        <end position="372"/>
    </location>
</feature>
<evidence type="ECO:0000313" key="9">
    <source>
        <dbReference type="Proteomes" id="UP001358586"/>
    </source>
</evidence>
<feature type="compositionally biased region" description="Basic residues" evidence="6">
    <location>
        <begin position="550"/>
        <end position="562"/>
    </location>
</feature>
<keyword evidence="5" id="KW-0342">GTP-binding</keyword>
<comment type="subcellular location">
    <subcellularLocation>
        <location evidence="1">Cytoplasm</location>
    </subcellularLocation>
</comment>
<feature type="region of interest" description="Disordered" evidence="6">
    <location>
        <begin position="287"/>
        <end position="310"/>
    </location>
</feature>
<proteinExistence type="predicted"/>
<keyword evidence="3" id="KW-0547">Nucleotide-binding</keyword>
<accession>A0ABR0NT54</accession>
<evidence type="ECO:0000256" key="5">
    <source>
        <dbReference type="ARBA" id="ARBA00023134"/>
    </source>
</evidence>
<keyword evidence="2" id="KW-0963">Cytoplasm</keyword>
<evidence type="ECO:0000256" key="6">
    <source>
        <dbReference type="SAM" id="MobiDB-lite"/>
    </source>
</evidence>
<feature type="region of interest" description="Disordered" evidence="6">
    <location>
        <begin position="471"/>
        <end position="497"/>
    </location>
</feature>
<evidence type="ECO:0000256" key="3">
    <source>
        <dbReference type="ARBA" id="ARBA00022741"/>
    </source>
</evidence>
<dbReference type="PROSITE" id="PS51721">
    <property type="entry name" value="G_CP"/>
    <property type="match status" value="1"/>
</dbReference>
<keyword evidence="9" id="KW-1185">Reference proteome</keyword>
<evidence type="ECO:0000256" key="2">
    <source>
        <dbReference type="ARBA" id="ARBA00022490"/>
    </source>
</evidence>
<evidence type="ECO:0000313" key="8">
    <source>
        <dbReference type="EMBL" id="KAK5803631.1"/>
    </source>
</evidence>
<feature type="compositionally biased region" description="Basic and acidic residues" evidence="6">
    <location>
        <begin position="86"/>
        <end position="99"/>
    </location>
</feature>
<dbReference type="InterPro" id="IPR027417">
    <property type="entry name" value="P-loop_NTPase"/>
</dbReference>
<reference evidence="8 9" key="1">
    <citation type="submission" date="2023-03" db="EMBL/GenBank/DDBJ databases">
        <title>WGS of Gossypium arboreum.</title>
        <authorList>
            <person name="Yu D."/>
        </authorList>
    </citation>
    <scope>NUCLEOTIDE SEQUENCE [LARGE SCALE GENOMIC DNA]</scope>
    <source>
        <tissue evidence="8">Leaf</tissue>
    </source>
</reference>
<dbReference type="PRINTS" id="PR00326">
    <property type="entry name" value="GTP1OBG"/>
</dbReference>
<protein>
    <recommendedName>
        <fullName evidence="7">CP-type G domain-containing protein</fullName>
    </recommendedName>
</protein>
<dbReference type="InterPro" id="IPR043358">
    <property type="entry name" value="GNL1-like"/>
</dbReference>
<dbReference type="InterPro" id="IPR023179">
    <property type="entry name" value="GTP-bd_ortho_bundle_sf"/>
</dbReference>
<name>A0ABR0NT54_GOSAR</name>
<organism evidence="8 9">
    <name type="scientific">Gossypium arboreum</name>
    <name type="common">Tree cotton</name>
    <name type="synonym">Gossypium nanking</name>
    <dbReference type="NCBI Taxonomy" id="29729"/>
    <lineage>
        <taxon>Eukaryota</taxon>
        <taxon>Viridiplantae</taxon>
        <taxon>Streptophyta</taxon>
        <taxon>Embryophyta</taxon>
        <taxon>Tracheophyta</taxon>
        <taxon>Spermatophyta</taxon>
        <taxon>Magnoliopsida</taxon>
        <taxon>eudicotyledons</taxon>
        <taxon>Gunneridae</taxon>
        <taxon>Pentapetalae</taxon>
        <taxon>rosids</taxon>
        <taxon>malvids</taxon>
        <taxon>Malvales</taxon>
        <taxon>Malvaceae</taxon>
        <taxon>Malvoideae</taxon>
        <taxon>Gossypium</taxon>
    </lineage>
</organism>
<dbReference type="Gene3D" id="3.40.50.300">
    <property type="entry name" value="P-loop containing nucleotide triphosphate hydrolases"/>
    <property type="match status" value="1"/>
</dbReference>
<evidence type="ECO:0000256" key="4">
    <source>
        <dbReference type="ARBA" id="ARBA00022801"/>
    </source>
</evidence>